<accession>A0A381SSC3</accession>
<keyword evidence="1" id="KW-0677">Repeat</keyword>
<evidence type="ECO:0008006" key="3">
    <source>
        <dbReference type="Google" id="ProtNLM"/>
    </source>
</evidence>
<gene>
    <name evidence="2" type="ORF">METZ01_LOCUS59764</name>
</gene>
<protein>
    <recommendedName>
        <fullName evidence="3">Peptidylamidoglycolate lyase</fullName>
    </recommendedName>
</protein>
<organism evidence="2">
    <name type="scientific">marine metagenome</name>
    <dbReference type="NCBI Taxonomy" id="408172"/>
    <lineage>
        <taxon>unclassified sequences</taxon>
        <taxon>metagenomes</taxon>
        <taxon>ecological metagenomes</taxon>
    </lineage>
</organism>
<dbReference type="EMBL" id="UINC01003505">
    <property type="protein sequence ID" value="SVA06910.1"/>
    <property type="molecule type" value="Genomic_DNA"/>
</dbReference>
<sequence length="367" mass="40463">MRRTTKTFRSIIDYLLVISLVLGVVGPVHVYAQAVSRYEVDPMWPKLPLGDGWLTGGLGGMCIDDRDHVFVLNRQNVVPDDLDGATLAPPVLELDPEGNVVNAWGDPILLGDRLHDCHVDSEHDIWVVASGTGYVQKYSGDGSDLLLQIGESGTYDSSDGTRNGRPLNSDRAQFFLPASLDVDPETGDVYVADGETPTGNHRIAVLDRNGRFLRQWPLHRTTAEQGLTPLPHCLRLSKDGLVYVCDRQADRIQVFDRMGRFVRNIDVSFQPKTSPEGRRSGTRGTAVVLAFSPDDQQRLLFVLNQNSVMVDVLDRQTGTILSSFGGGPGRYRGQFTLPHGIAVDSAGNVYVAEQEGRRIQKFRPVGR</sequence>
<dbReference type="InterPro" id="IPR050952">
    <property type="entry name" value="TRIM-NHL_E3_ligases"/>
</dbReference>
<reference evidence="2" key="1">
    <citation type="submission" date="2018-05" db="EMBL/GenBank/DDBJ databases">
        <authorList>
            <person name="Lanie J.A."/>
            <person name="Ng W.-L."/>
            <person name="Kazmierczak K.M."/>
            <person name="Andrzejewski T.M."/>
            <person name="Davidsen T.M."/>
            <person name="Wayne K.J."/>
            <person name="Tettelin H."/>
            <person name="Glass J.I."/>
            <person name="Rusch D."/>
            <person name="Podicherti R."/>
            <person name="Tsui H.-C.T."/>
            <person name="Winkler M.E."/>
        </authorList>
    </citation>
    <scope>NUCLEOTIDE SEQUENCE</scope>
</reference>
<dbReference type="SUPFAM" id="SSF63829">
    <property type="entry name" value="Calcium-dependent phosphotriesterase"/>
    <property type="match status" value="1"/>
</dbReference>
<evidence type="ECO:0000256" key="1">
    <source>
        <dbReference type="ARBA" id="ARBA00022737"/>
    </source>
</evidence>
<dbReference type="InterPro" id="IPR011042">
    <property type="entry name" value="6-blade_b-propeller_TolB-like"/>
</dbReference>
<name>A0A381SSC3_9ZZZZ</name>
<dbReference type="InterPro" id="IPR001258">
    <property type="entry name" value="NHL_repeat"/>
</dbReference>
<proteinExistence type="predicted"/>
<dbReference type="PANTHER" id="PTHR24104">
    <property type="entry name" value="E3 UBIQUITIN-PROTEIN LIGASE NHLRC1-RELATED"/>
    <property type="match status" value="1"/>
</dbReference>
<dbReference type="PROSITE" id="PS51125">
    <property type="entry name" value="NHL"/>
    <property type="match status" value="2"/>
</dbReference>
<dbReference type="AlphaFoldDB" id="A0A381SSC3"/>
<dbReference type="GO" id="GO:0008270">
    <property type="term" value="F:zinc ion binding"/>
    <property type="evidence" value="ECO:0007669"/>
    <property type="project" value="UniProtKB-KW"/>
</dbReference>
<dbReference type="Pfam" id="PF01436">
    <property type="entry name" value="NHL"/>
    <property type="match status" value="2"/>
</dbReference>
<evidence type="ECO:0000313" key="2">
    <source>
        <dbReference type="EMBL" id="SVA06910.1"/>
    </source>
</evidence>
<dbReference type="Gene3D" id="2.120.10.30">
    <property type="entry name" value="TolB, C-terminal domain"/>
    <property type="match status" value="1"/>
</dbReference>
<dbReference type="PANTHER" id="PTHR24104:SF25">
    <property type="entry name" value="PROTEIN LIN-41"/>
    <property type="match status" value="1"/>
</dbReference>